<feature type="compositionally biased region" description="Gly residues" evidence="1">
    <location>
        <begin position="58"/>
        <end position="68"/>
    </location>
</feature>
<dbReference type="EMBL" id="JAWJBA010000878">
    <property type="protein sequence ID" value="MDV2687540.1"/>
    <property type="molecule type" value="Genomic_DNA"/>
</dbReference>
<dbReference type="RefSeq" id="WP_317124424.1">
    <property type="nucleotide sequence ID" value="NZ_JAWJBA010000878.1"/>
</dbReference>
<feature type="non-terminal residue" evidence="2">
    <location>
        <position position="1"/>
    </location>
</feature>
<feature type="compositionally biased region" description="Basic and acidic residues" evidence="1">
    <location>
        <begin position="1"/>
        <end position="10"/>
    </location>
</feature>
<evidence type="ECO:0000313" key="2">
    <source>
        <dbReference type="EMBL" id="MDV2687540.1"/>
    </source>
</evidence>
<accession>A0ABU3XHZ9</accession>
<name>A0ABU3XHZ9_9BACI</name>
<sequence>GKKPVADRTDFPFTISPDQPKQLTLSIDPAKRDVHFKVKVEWVAGGEYGSATLDNAGRGSGPGMGDGPGFRVVG</sequence>
<protein>
    <submittedName>
        <fullName evidence="2">Uncharacterized protein</fullName>
    </submittedName>
</protein>
<keyword evidence="3" id="KW-1185">Reference proteome</keyword>
<feature type="region of interest" description="Disordered" evidence="1">
    <location>
        <begin position="50"/>
        <end position="74"/>
    </location>
</feature>
<gene>
    <name evidence="2" type="ORF">RYX56_24640</name>
</gene>
<evidence type="ECO:0000256" key="1">
    <source>
        <dbReference type="SAM" id="MobiDB-lite"/>
    </source>
</evidence>
<dbReference type="Proteomes" id="UP001287282">
    <property type="component" value="Unassembled WGS sequence"/>
</dbReference>
<proteinExistence type="predicted"/>
<organism evidence="2 3">
    <name type="scientific">Alkalihalophilus lindianensis</name>
    <dbReference type="NCBI Taxonomy" id="1630542"/>
    <lineage>
        <taxon>Bacteria</taxon>
        <taxon>Bacillati</taxon>
        <taxon>Bacillota</taxon>
        <taxon>Bacilli</taxon>
        <taxon>Bacillales</taxon>
        <taxon>Bacillaceae</taxon>
        <taxon>Alkalihalophilus</taxon>
    </lineage>
</organism>
<evidence type="ECO:0000313" key="3">
    <source>
        <dbReference type="Proteomes" id="UP001287282"/>
    </source>
</evidence>
<comment type="caution">
    <text evidence="2">The sequence shown here is derived from an EMBL/GenBank/DDBJ whole genome shotgun (WGS) entry which is preliminary data.</text>
</comment>
<reference evidence="2 3" key="1">
    <citation type="submission" date="2023-10" db="EMBL/GenBank/DDBJ databases">
        <title>Screening of Alkalihalobacillus lindianensis BZ-TG-R113 and Its Alleviation of Salt Stress on Rapeseed Growth.</title>
        <authorList>
            <person name="Zhao B."/>
            <person name="Guo T."/>
        </authorList>
    </citation>
    <scope>NUCLEOTIDE SEQUENCE [LARGE SCALE GENOMIC DNA]</scope>
    <source>
        <strain evidence="2 3">BZ-TG-R113</strain>
    </source>
</reference>
<feature type="region of interest" description="Disordered" evidence="1">
    <location>
        <begin position="1"/>
        <end position="21"/>
    </location>
</feature>